<comment type="caution">
    <text evidence="1">The sequence shown here is derived from an EMBL/GenBank/DDBJ whole genome shotgun (WGS) entry which is preliminary data.</text>
</comment>
<gene>
    <name evidence="1" type="ORF">ACFQE0_14060</name>
</gene>
<dbReference type="Proteomes" id="UP001596292">
    <property type="component" value="Unassembled WGS sequence"/>
</dbReference>
<dbReference type="EMBL" id="JBHSWN010000001">
    <property type="protein sequence ID" value="MFC6790635.1"/>
    <property type="molecule type" value="Genomic_DNA"/>
</dbReference>
<evidence type="ECO:0000313" key="1">
    <source>
        <dbReference type="EMBL" id="MFC6790635.1"/>
    </source>
</evidence>
<name>A0ABW2BM18_9HYPH</name>
<accession>A0ABW2BM18</accession>
<dbReference type="RefSeq" id="WP_378970647.1">
    <property type="nucleotide sequence ID" value="NZ_JBHSWN010000001.1"/>
</dbReference>
<keyword evidence="2" id="KW-1185">Reference proteome</keyword>
<protein>
    <submittedName>
        <fullName evidence="1">Uncharacterized protein</fullName>
    </submittedName>
</protein>
<proteinExistence type="predicted"/>
<organism evidence="1 2">
    <name type="scientific">Methylobacterium komagatae</name>
    <dbReference type="NCBI Taxonomy" id="374425"/>
    <lineage>
        <taxon>Bacteria</taxon>
        <taxon>Pseudomonadati</taxon>
        <taxon>Pseudomonadota</taxon>
        <taxon>Alphaproteobacteria</taxon>
        <taxon>Hyphomicrobiales</taxon>
        <taxon>Methylobacteriaceae</taxon>
        <taxon>Methylobacterium</taxon>
    </lineage>
</organism>
<reference evidence="2" key="1">
    <citation type="journal article" date="2019" name="Int. J. Syst. Evol. Microbiol.">
        <title>The Global Catalogue of Microorganisms (GCM) 10K type strain sequencing project: providing services to taxonomists for standard genome sequencing and annotation.</title>
        <authorList>
            <consortium name="The Broad Institute Genomics Platform"/>
            <consortium name="The Broad Institute Genome Sequencing Center for Infectious Disease"/>
            <person name="Wu L."/>
            <person name="Ma J."/>
        </authorList>
    </citation>
    <scope>NUCLEOTIDE SEQUENCE [LARGE SCALE GENOMIC DNA]</scope>
    <source>
        <strain evidence="2">CCUG 48316</strain>
    </source>
</reference>
<sequence>MADREPRCACQRRDPYDCWRLRYPRPAEDEDHTSVRMEGGPCECPCHDEFACEDEGDWL</sequence>
<evidence type="ECO:0000313" key="2">
    <source>
        <dbReference type="Proteomes" id="UP001596292"/>
    </source>
</evidence>